<dbReference type="InterPro" id="IPR014014">
    <property type="entry name" value="RNA_helicase_DEAD_Q_motif"/>
</dbReference>
<feature type="region of interest" description="Disordered" evidence="7">
    <location>
        <begin position="30"/>
        <end position="78"/>
    </location>
</feature>
<name>A0A9X6RMK3_HYPEX</name>
<comment type="caution">
    <text evidence="11">The sequence shown here is derived from an EMBL/GenBank/DDBJ whole genome shotgun (WGS) entry which is preliminary data.</text>
</comment>
<dbReference type="InterPro" id="IPR014001">
    <property type="entry name" value="Helicase_ATP-bd"/>
</dbReference>
<dbReference type="SMART" id="SM00490">
    <property type="entry name" value="HELICc"/>
    <property type="match status" value="1"/>
</dbReference>
<dbReference type="SUPFAM" id="SSF52540">
    <property type="entry name" value="P-loop containing nucleoside triphosphate hydrolases"/>
    <property type="match status" value="1"/>
</dbReference>
<keyword evidence="5" id="KW-0067">ATP-binding</keyword>
<keyword evidence="12" id="KW-1185">Reference proteome</keyword>
<evidence type="ECO:0000256" key="2">
    <source>
        <dbReference type="ARBA" id="ARBA00022741"/>
    </source>
</evidence>
<protein>
    <recommendedName>
        <fullName evidence="1">RNA helicase</fullName>
        <ecNumber evidence="1">3.6.4.13</ecNumber>
    </recommendedName>
</protein>
<evidence type="ECO:0000259" key="8">
    <source>
        <dbReference type="PROSITE" id="PS51192"/>
    </source>
</evidence>
<feature type="domain" description="DEAD-box RNA helicase Q" evidence="10">
    <location>
        <begin position="112"/>
        <end position="140"/>
    </location>
</feature>
<dbReference type="CDD" id="cd18787">
    <property type="entry name" value="SF2_C_DEAD"/>
    <property type="match status" value="1"/>
</dbReference>
<dbReference type="Proteomes" id="UP000192578">
    <property type="component" value="Unassembled WGS sequence"/>
</dbReference>
<evidence type="ECO:0000259" key="10">
    <source>
        <dbReference type="PROSITE" id="PS51195"/>
    </source>
</evidence>
<dbReference type="InterPro" id="IPR001650">
    <property type="entry name" value="Helicase_C-like"/>
</dbReference>
<dbReference type="PANTHER" id="PTHR47958">
    <property type="entry name" value="ATP-DEPENDENT RNA HELICASE DBP3"/>
    <property type="match status" value="1"/>
</dbReference>
<gene>
    <name evidence="11" type="ORF">BV898_17553</name>
</gene>
<evidence type="ECO:0000256" key="3">
    <source>
        <dbReference type="ARBA" id="ARBA00022801"/>
    </source>
</evidence>
<evidence type="ECO:0000256" key="4">
    <source>
        <dbReference type="ARBA" id="ARBA00022806"/>
    </source>
</evidence>
<evidence type="ECO:0000313" key="11">
    <source>
        <dbReference type="EMBL" id="OWA53120.1"/>
    </source>
</evidence>
<evidence type="ECO:0000256" key="7">
    <source>
        <dbReference type="SAM" id="MobiDB-lite"/>
    </source>
</evidence>
<sequence length="500" mass="55298">MCAFQSPNTTPSSTASPLYTSLWADAGASSTNSAATSRFLRGRTSSDSMNLSPAFGGGEEARDQAVPEQPNSSSEAADASLVRKLVQTKMLALDPSRLRVNEQMNRLIHAKSTWNELHVPNNIIRALLLAGFDTPSMIQSAALDILFKNKNLIAQSQSGTGKTIAFVIRLLQLIDPNAHHAQAIVLEPTFELALQTASVIRKLLGEEPRFAVCEAVRGSRVERGSMIKEQIIVGTPGTVLDWVTKARVLDAKKIRIYVLDEADVMIAQQGHQDQSVRIYKMMDENSVQTALFSATYEPKVLAFAKKIIRDPDVITVKTEDLSLDAICQYYVIAGNDEEKIRALRSFYGVITVDNAIVFCRTREIARKIHAIMSQDGHTIGRLEGEMDVAARAESIMAFREGKVRLLIATNVAARGIDVQSVNLVVNFDLPLTPEHKPDFETYIHRIGRTGRFGRGGLAISFVKDDRDLTVLKAFQNYFKREIKPLDHTDTDQLESLNAQT</sequence>
<dbReference type="GO" id="GO:0003676">
    <property type="term" value="F:nucleic acid binding"/>
    <property type="evidence" value="ECO:0007669"/>
    <property type="project" value="InterPro"/>
</dbReference>
<keyword evidence="4 11" id="KW-0347">Helicase</keyword>
<dbReference type="EC" id="3.6.4.13" evidence="1"/>
<feature type="domain" description="Helicase C-terminal" evidence="9">
    <location>
        <begin position="342"/>
        <end position="493"/>
    </location>
</feature>
<organism evidence="11 12">
    <name type="scientific">Hypsibius exemplaris</name>
    <name type="common">Freshwater tardigrade</name>
    <dbReference type="NCBI Taxonomy" id="2072580"/>
    <lineage>
        <taxon>Eukaryota</taxon>
        <taxon>Metazoa</taxon>
        <taxon>Ecdysozoa</taxon>
        <taxon>Tardigrada</taxon>
        <taxon>Eutardigrada</taxon>
        <taxon>Parachela</taxon>
        <taxon>Hypsibioidea</taxon>
        <taxon>Hypsibiidae</taxon>
        <taxon>Hypsibius</taxon>
    </lineage>
</organism>
<proteinExistence type="predicted"/>
<dbReference type="GO" id="GO:0016787">
    <property type="term" value="F:hydrolase activity"/>
    <property type="evidence" value="ECO:0007669"/>
    <property type="project" value="UniProtKB-KW"/>
</dbReference>
<dbReference type="PROSITE" id="PS51195">
    <property type="entry name" value="Q_MOTIF"/>
    <property type="match status" value="1"/>
</dbReference>
<feature type="short sequence motif" description="Q motif" evidence="6">
    <location>
        <begin position="112"/>
        <end position="140"/>
    </location>
</feature>
<dbReference type="GO" id="GO:0003724">
    <property type="term" value="F:RNA helicase activity"/>
    <property type="evidence" value="ECO:0007669"/>
    <property type="project" value="UniProtKB-EC"/>
</dbReference>
<dbReference type="AlphaFoldDB" id="A0A9X6RMK3"/>
<evidence type="ECO:0000256" key="1">
    <source>
        <dbReference type="ARBA" id="ARBA00012552"/>
    </source>
</evidence>
<dbReference type="Gene3D" id="3.40.50.300">
    <property type="entry name" value="P-loop containing nucleotide triphosphate hydrolases"/>
    <property type="match status" value="2"/>
</dbReference>
<evidence type="ECO:0000259" key="9">
    <source>
        <dbReference type="PROSITE" id="PS51194"/>
    </source>
</evidence>
<dbReference type="GO" id="GO:0005524">
    <property type="term" value="F:ATP binding"/>
    <property type="evidence" value="ECO:0007669"/>
    <property type="project" value="UniProtKB-KW"/>
</dbReference>
<evidence type="ECO:0000256" key="5">
    <source>
        <dbReference type="ARBA" id="ARBA00022840"/>
    </source>
</evidence>
<dbReference type="Pfam" id="PF00271">
    <property type="entry name" value="Helicase_C"/>
    <property type="match status" value="1"/>
</dbReference>
<dbReference type="SMART" id="SM00487">
    <property type="entry name" value="DEXDc"/>
    <property type="match status" value="1"/>
</dbReference>
<dbReference type="PROSITE" id="PS51194">
    <property type="entry name" value="HELICASE_CTER"/>
    <property type="match status" value="1"/>
</dbReference>
<dbReference type="PROSITE" id="PS51192">
    <property type="entry name" value="HELICASE_ATP_BIND_1"/>
    <property type="match status" value="1"/>
</dbReference>
<dbReference type="OrthoDB" id="10265785at2759"/>
<feature type="domain" description="Helicase ATP-binding" evidence="8">
    <location>
        <begin position="143"/>
        <end position="314"/>
    </location>
</feature>
<keyword evidence="2" id="KW-0547">Nucleotide-binding</keyword>
<accession>A0A9X6RMK3</accession>
<dbReference type="EMBL" id="MTYJ01000304">
    <property type="protein sequence ID" value="OWA53120.1"/>
    <property type="molecule type" value="Genomic_DNA"/>
</dbReference>
<keyword evidence="3" id="KW-0378">Hydrolase</keyword>
<dbReference type="Pfam" id="PF00270">
    <property type="entry name" value="DEAD"/>
    <property type="match status" value="1"/>
</dbReference>
<dbReference type="InterPro" id="IPR027417">
    <property type="entry name" value="P-loop_NTPase"/>
</dbReference>
<evidence type="ECO:0000256" key="6">
    <source>
        <dbReference type="PROSITE-ProRule" id="PRU00552"/>
    </source>
</evidence>
<reference evidence="12" key="1">
    <citation type="submission" date="2017-01" db="EMBL/GenBank/DDBJ databases">
        <title>Comparative genomics of anhydrobiosis in the tardigrade Hypsibius dujardini.</title>
        <authorList>
            <person name="Yoshida Y."/>
            <person name="Koutsovoulos G."/>
            <person name="Laetsch D."/>
            <person name="Stevens L."/>
            <person name="Kumar S."/>
            <person name="Horikawa D."/>
            <person name="Ishino K."/>
            <person name="Komine S."/>
            <person name="Tomita M."/>
            <person name="Blaxter M."/>
            <person name="Arakawa K."/>
        </authorList>
    </citation>
    <scope>NUCLEOTIDE SEQUENCE [LARGE SCALE GENOMIC DNA]</scope>
    <source>
        <strain evidence="12">Z151</strain>
    </source>
</reference>
<evidence type="ECO:0000313" key="12">
    <source>
        <dbReference type="Proteomes" id="UP000192578"/>
    </source>
</evidence>
<dbReference type="InterPro" id="IPR011545">
    <property type="entry name" value="DEAD/DEAH_box_helicase_dom"/>
</dbReference>